<reference evidence="1 2" key="1">
    <citation type="journal article" date="2016" name="Genome Announc.">
        <title>Draft Genome Sequence of Paenibacillus amylolyticus Heshi-A3, Isolated from Fermented Rice Bran in a Japanese Fermented Seafood Dish.</title>
        <authorList>
            <person name="Akuzawa S."/>
            <person name="Nagaoka J."/>
            <person name="Kanekatsu M."/>
            <person name="Kubota E."/>
            <person name="Ohtake R."/>
            <person name="Suzuki T."/>
            <person name="Kanesaki Y."/>
        </authorList>
    </citation>
    <scope>NUCLEOTIDE SEQUENCE [LARGE SCALE GENOMIC DNA]</scope>
    <source>
        <strain evidence="1 2">Heshi-A3</strain>
    </source>
</reference>
<accession>A0A100VLJ9</accession>
<evidence type="ECO:0000313" key="1">
    <source>
        <dbReference type="EMBL" id="GAS81966.1"/>
    </source>
</evidence>
<dbReference type="Proteomes" id="UP000069697">
    <property type="component" value="Unassembled WGS sequence"/>
</dbReference>
<dbReference type="AlphaFoldDB" id="A0A100VLJ9"/>
<reference evidence="2" key="2">
    <citation type="submission" date="2016-01" db="EMBL/GenBank/DDBJ databases">
        <title>Draft Genome Sequence of Paenibacillus amylolyticus Heshi-A3 that Was Isolated from Fermented Rice Bran with Aging Salted Mackerel, Which Was Named Heshiko as Traditional Fermented Seafood in Japan.</title>
        <authorList>
            <person name="Akuzawa S."/>
            <person name="Nakagawa J."/>
            <person name="Kanekatsu T."/>
            <person name="Kubota E."/>
            <person name="Ohtake R."/>
            <person name="Suzuki T."/>
            <person name="Kanesaki Y."/>
        </authorList>
    </citation>
    <scope>NUCLEOTIDE SEQUENCE [LARGE SCALE GENOMIC DNA]</scope>
    <source>
        <strain evidence="2">Heshi-A3</strain>
    </source>
</reference>
<comment type="caution">
    <text evidence="1">The sequence shown here is derived from an EMBL/GenBank/DDBJ whole genome shotgun (WGS) entry which is preliminary data.</text>
</comment>
<organism evidence="1 2">
    <name type="scientific">Paenibacillus amylolyticus</name>
    <dbReference type="NCBI Taxonomy" id="1451"/>
    <lineage>
        <taxon>Bacteria</taxon>
        <taxon>Bacillati</taxon>
        <taxon>Bacillota</taxon>
        <taxon>Bacilli</taxon>
        <taxon>Bacillales</taxon>
        <taxon>Paenibacillaceae</taxon>
        <taxon>Paenibacillus</taxon>
    </lineage>
</organism>
<proteinExistence type="predicted"/>
<name>A0A100VLJ9_PAEAM</name>
<sequence>MNGQVSVKKVMKKDKYRSATVEDVHKKVEWHINKDFMKKKTFSKIKEEKG</sequence>
<protein>
    <submittedName>
        <fullName evidence="1">Uncharacterized protein</fullName>
    </submittedName>
</protein>
<dbReference type="EMBL" id="BCNV01000001">
    <property type="protein sequence ID" value="GAS81966.1"/>
    <property type="molecule type" value="Genomic_DNA"/>
</dbReference>
<gene>
    <name evidence="1" type="ORF">PAHA3_2040</name>
</gene>
<evidence type="ECO:0000313" key="2">
    <source>
        <dbReference type="Proteomes" id="UP000069697"/>
    </source>
</evidence>